<feature type="transmembrane region" description="Helical" evidence="1">
    <location>
        <begin position="32"/>
        <end position="52"/>
    </location>
</feature>
<keyword evidence="1" id="KW-0812">Transmembrane</keyword>
<keyword evidence="1" id="KW-0472">Membrane</keyword>
<accession>A0A8S5SA51</accession>
<organism evidence="2">
    <name type="scientific">Myoviridae sp. ctByu2</name>
    <dbReference type="NCBI Taxonomy" id="2827668"/>
    <lineage>
        <taxon>Viruses</taxon>
        <taxon>Duplodnaviria</taxon>
        <taxon>Heunggongvirae</taxon>
        <taxon>Uroviricota</taxon>
        <taxon>Caudoviricetes</taxon>
    </lineage>
</organism>
<keyword evidence="1" id="KW-1133">Transmembrane helix</keyword>
<dbReference type="EMBL" id="BK032557">
    <property type="protein sequence ID" value="DAF47699.1"/>
    <property type="molecule type" value="Genomic_DNA"/>
</dbReference>
<proteinExistence type="predicted"/>
<reference evidence="2" key="1">
    <citation type="journal article" date="2021" name="Proc. Natl. Acad. Sci. U.S.A.">
        <title>A Catalog of Tens of Thousands of Viruses from Human Metagenomes Reveals Hidden Associations with Chronic Diseases.</title>
        <authorList>
            <person name="Tisza M.J."/>
            <person name="Buck C.B."/>
        </authorList>
    </citation>
    <scope>NUCLEOTIDE SEQUENCE</scope>
    <source>
        <strain evidence="2">CtByu2</strain>
    </source>
</reference>
<name>A0A8S5SA51_9CAUD</name>
<evidence type="ECO:0000313" key="2">
    <source>
        <dbReference type="EMBL" id="DAF47699.1"/>
    </source>
</evidence>
<sequence>MIEEKPRLIRFLDGEFKNRTLRKPYRMWWRNFMYSTVMIVATLLLFLFIQILSNIADYINYVVR</sequence>
<evidence type="ECO:0000256" key="1">
    <source>
        <dbReference type="SAM" id="Phobius"/>
    </source>
</evidence>
<protein>
    <submittedName>
        <fullName evidence="2">Vesicle-associated membrane protein 2</fullName>
    </submittedName>
</protein>